<dbReference type="Gene3D" id="3.30.2130.30">
    <property type="match status" value="1"/>
</dbReference>
<sequence>MAPAAHSGDVSFFATCHPGLEEVVAAELRQLGYRGIEPSKAGVAFRGRRVSDGYAANLWLRSAIRVLVLLAEGPLGSGPTDRRRGGQALYDFVYEAAPWHELVPPGSTFSVAPRLYGCTDLFSTQLVWSRVKDAVCDSIRQHRPDKPDPPERGCVADVPLYITCHLDWVKVFRDMSGESLHRRGYRDVMHRAALNEAAAAGVLALAGWPQLVEEAGDGEDLVLADPMCGSGTLLIEAALMARGIAPGLMRSLKLEPDPAAAAAAGGGGRPGGGGRLRAPMATAAWPFQRWGDYDAGAWWEAVDGARAAGAHSLAVRQARKAGVDSMIELTQGDCGALAPPVTPNLVVCNPPWGGRLAAEAGDERRRRGGAALHDEGYEGQDRDDHDHDGGGDPGEEREGGGGSGEGWGEEGGGPETEAYLEAAWRSLDSFLYRHCPGASAFVLSGNDDAFRYLKLKPSSKQRLVLGGVGVQVAGYRIRDAASRVAAAAAKAALPPRDPDAAAATSASPAAEPAPEHHQQHTAADAPPSAATAEQSASRSTQSPAGPKDPRPVQAAPAAASAVAVEPSSARRVRSRAERGSSFRPRLAPSPPPPAIDPHADDGYWLSD</sequence>
<feature type="compositionally biased region" description="Low complexity" evidence="3">
    <location>
        <begin position="521"/>
        <end position="532"/>
    </location>
</feature>
<dbReference type="STRING" id="33097.A0A150FWU2"/>
<dbReference type="GO" id="GO:0043527">
    <property type="term" value="C:tRNA methyltransferase complex"/>
    <property type="evidence" value="ECO:0007669"/>
    <property type="project" value="UniProtKB-ARBA"/>
</dbReference>
<dbReference type="PROSITE" id="PS00092">
    <property type="entry name" value="N6_MTASE"/>
    <property type="match status" value="1"/>
</dbReference>
<evidence type="ECO:0000256" key="2">
    <source>
        <dbReference type="ARBA" id="ARBA00022679"/>
    </source>
</evidence>
<feature type="domain" description="Ribosomal RNA large subunit methyltransferase K/L-like methyltransferase" evidence="4">
    <location>
        <begin position="183"/>
        <end position="359"/>
    </location>
</feature>
<dbReference type="Pfam" id="PF01170">
    <property type="entry name" value="UPF0020"/>
    <property type="match status" value="1"/>
</dbReference>
<dbReference type="InterPro" id="IPR029063">
    <property type="entry name" value="SAM-dependent_MTases_sf"/>
</dbReference>
<reference evidence="7" key="1">
    <citation type="journal article" date="2016" name="Nat. Commun.">
        <title>The Gonium pectorale genome demonstrates co-option of cell cycle regulation during the evolution of multicellularity.</title>
        <authorList>
            <person name="Hanschen E.R."/>
            <person name="Marriage T.N."/>
            <person name="Ferris P.J."/>
            <person name="Hamaji T."/>
            <person name="Toyoda A."/>
            <person name="Fujiyama A."/>
            <person name="Neme R."/>
            <person name="Noguchi H."/>
            <person name="Minakuchi Y."/>
            <person name="Suzuki M."/>
            <person name="Kawai-Toyooka H."/>
            <person name="Smith D.R."/>
            <person name="Sparks H."/>
            <person name="Anderson J."/>
            <person name="Bakaric R."/>
            <person name="Luria V."/>
            <person name="Karger A."/>
            <person name="Kirschner M.W."/>
            <person name="Durand P.M."/>
            <person name="Michod R.E."/>
            <person name="Nozaki H."/>
            <person name="Olson B.J."/>
        </authorList>
    </citation>
    <scope>NUCLEOTIDE SEQUENCE [LARGE SCALE GENOMIC DNA]</scope>
    <source>
        <strain evidence="7">NIES-2863</strain>
    </source>
</reference>
<protein>
    <submittedName>
        <fullName evidence="6">Uncharacterized protein</fullName>
    </submittedName>
</protein>
<evidence type="ECO:0000313" key="7">
    <source>
        <dbReference type="Proteomes" id="UP000075714"/>
    </source>
</evidence>
<dbReference type="InterPro" id="IPR002052">
    <property type="entry name" value="DNA_methylase_N6_adenine_CS"/>
</dbReference>
<feature type="domain" description="RlmL ferredoxin-like" evidence="5">
    <location>
        <begin position="12"/>
        <end position="67"/>
    </location>
</feature>
<dbReference type="EMBL" id="LSYV01000208">
    <property type="protein sequence ID" value="KXZ42082.1"/>
    <property type="molecule type" value="Genomic_DNA"/>
</dbReference>
<feature type="compositionally biased region" description="Basic and acidic residues" evidence="3">
    <location>
        <begin position="372"/>
        <end position="399"/>
    </location>
</feature>
<keyword evidence="7" id="KW-1185">Reference proteome</keyword>
<dbReference type="Proteomes" id="UP000075714">
    <property type="component" value="Unassembled WGS sequence"/>
</dbReference>
<feature type="region of interest" description="Disordered" evidence="3">
    <location>
        <begin position="360"/>
        <end position="414"/>
    </location>
</feature>
<dbReference type="Pfam" id="PF22020">
    <property type="entry name" value="RlmL_1st"/>
    <property type="match status" value="1"/>
</dbReference>
<feature type="compositionally biased region" description="Low complexity" evidence="3">
    <location>
        <begin position="490"/>
        <end position="512"/>
    </location>
</feature>
<dbReference type="SUPFAM" id="SSF53335">
    <property type="entry name" value="S-adenosyl-L-methionine-dependent methyltransferases"/>
    <property type="match status" value="1"/>
</dbReference>
<feature type="compositionally biased region" description="Low complexity" evidence="3">
    <location>
        <begin position="551"/>
        <end position="569"/>
    </location>
</feature>
<dbReference type="GO" id="GO:0003676">
    <property type="term" value="F:nucleic acid binding"/>
    <property type="evidence" value="ECO:0007669"/>
    <property type="project" value="InterPro"/>
</dbReference>
<accession>A0A150FWU2</accession>
<dbReference type="InterPro" id="IPR054170">
    <property type="entry name" value="RlmL_1st"/>
</dbReference>
<organism evidence="6 7">
    <name type="scientific">Gonium pectorale</name>
    <name type="common">Green alga</name>
    <dbReference type="NCBI Taxonomy" id="33097"/>
    <lineage>
        <taxon>Eukaryota</taxon>
        <taxon>Viridiplantae</taxon>
        <taxon>Chlorophyta</taxon>
        <taxon>core chlorophytes</taxon>
        <taxon>Chlorophyceae</taxon>
        <taxon>CS clade</taxon>
        <taxon>Chlamydomonadales</taxon>
        <taxon>Volvocaceae</taxon>
        <taxon>Gonium</taxon>
    </lineage>
</organism>
<evidence type="ECO:0000256" key="3">
    <source>
        <dbReference type="SAM" id="MobiDB-lite"/>
    </source>
</evidence>
<dbReference type="GO" id="GO:0008168">
    <property type="term" value="F:methyltransferase activity"/>
    <property type="evidence" value="ECO:0007669"/>
    <property type="project" value="UniProtKB-KW"/>
</dbReference>
<dbReference type="PANTHER" id="PTHR47313">
    <property type="entry name" value="RIBOSOMAL RNA LARGE SUBUNIT METHYLTRANSFERASE K/L"/>
    <property type="match status" value="1"/>
</dbReference>
<dbReference type="PROSITE" id="PS01261">
    <property type="entry name" value="UPF0020"/>
    <property type="match status" value="1"/>
</dbReference>
<name>A0A150FWU2_GONPE</name>
<dbReference type="AlphaFoldDB" id="A0A150FWU2"/>
<dbReference type="Gene3D" id="3.40.50.150">
    <property type="entry name" value="Vaccinia Virus protein VP39"/>
    <property type="match status" value="1"/>
</dbReference>
<proteinExistence type="predicted"/>
<evidence type="ECO:0000256" key="1">
    <source>
        <dbReference type="ARBA" id="ARBA00022603"/>
    </source>
</evidence>
<comment type="caution">
    <text evidence="6">The sequence shown here is derived from an EMBL/GenBank/DDBJ whole genome shotgun (WGS) entry which is preliminary data.</text>
</comment>
<dbReference type="CDD" id="cd11715">
    <property type="entry name" value="THUMP_AdoMetMT"/>
    <property type="match status" value="1"/>
</dbReference>
<evidence type="ECO:0000259" key="4">
    <source>
        <dbReference type="Pfam" id="PF01170"/>
    </source>
</evidence>
<dbReference type="OrthoDB" id="416496at2759"/>
<dbReference type="PANTHER" id="PTHR47313:SF1">
    <property type="entry name" value="RIBOSOMAL RNA LARGE SUBUNIT METHYLTRANSFERASE K_L"/>
    <property type="match status" value="1"/>
</dbReference>
<feature type="region of interest" description="Disordered" evidence="3">
    <location>
        <begin position="490"/>
        <end position="607"/>
    </location>
</feature>
<feature type="compositionally biased region" description="Polar residues" evidence="3">
    <location>
        <begin position="533"/>
        <end position="543"/>
    </location>
</feature>
<feature type="compositionally biased region" description="Gly residues" evidence="3">
    <location>
        <begin position="400"/>
        <end position="414"/>
    </location>
</feature>
<dbReference type="GO" id="GO:0032259">
    <property type="term" value="P:methylation"/>
    <property type="evidence" value="ECO:0007669"/>
    <property type="project" value="UniProtKB-KW"/>
</dbReference>
<evidence type="ECO:0000259" key="5">
    <source>
        <dbReference type="Pfam" id="PF22020"/>
    </source>
</evidence>
<keyword evidence="2" id="KW-0808">Transferase</keyword>
<dbReference type="InterPro" id="IPR000241">
    <property type="entry name" value="RlmKL-like_Mtase"/>
</dbReference>
<dbReference type="InterPro" id="IPR053943">
    <property type="entry name" value="RlmKL-like_Mtase_CS"/>
</dbReference>
<evidence type="ECO:0000313" key="6">
    <source>
        <dbReference type="EMBL" id="KXZ42082.1"/>
    </source>
</evidence>
<keyword evidence="1" id="KW-0489">Methyltransferase</keyword>
<gene>
    <name evidence="6" type="ORF">GPECTOR_209g410</name>
</gene>